<feature type="region of interest" description="Disordered" evidence="1">
    <location>
        <begin position="1"/>
        <end position="33"/>
    </location>
</feature>
<evidence type="ECO:0000256" key="1">
    <source>
        <dbReference type="SAM" id="MobiDB-lite"/>
    </source>
</evidence>
<reference evidence="2" key="1">
    <citation type="submission" date="2021-06" db="EMBL/GenBank/DDBJ databases">
        <authorList>
            <person name="Hodson N. C."/>
            <person name="Mongue J. A."/>
            <person name="Jaron S. K."/>
        </authorList>
    </citation>
    <scope>NUCLEOTIDE SEQUENCE</scope>
</reference>
<evidence type="ECO:0000313" key="2">
    <source>
        <dbReference type="EMBL" id="CAG7815471.1"/>
    </source>
</evidence>
<feature type="non-terminal residue" evidence="2">
    <location>
        <position position="33"/>
    </location>
</feature>
<keyword evidence="3" id="KW-1185">Reference proteome</keyword>
<dbReference type="AlphaFoldDB" id="A0A8J2P4V4"/>
<proteinExistence type="predicted"/>
<name>A0A8J2P4V4_9HEXA</name>
<evidence type="ECO:0000313" key="3">
    <source>
        <dbReference type="Proteomes" id="UP000708208"/>
    </source>
</evidence>
<dbReference type="EMBL" id="CAJVCH010344989">
    <property type="protein sequence ID" value="CAG7815471.1"/>
    <property type="molecule type" value="Genomic_DNA"/>
</dbReference>
<organism evidence="2 3">
    <name type="scientific">Allacma fusca</name>
    <dbReference type="NCBI Taxonomy" id="39272"/>
    <lineage>
        <taxon>Eukaryota</taxon>
        <taxon>Metazoa</taxon>
        <taxon>Ecdysozoa</taxon>
        <taxon>Arthropoda</taxon>
        <taxon>Hexapoda</taxon>
        <taxon>Collembola</taxon>
        <taxon>Symphypleona</taxon>
        <taxon>Sminthuridae</taxon>
        <taxon>Allacma</taxon>
    </lineage>
</organism>
<gene>
    <name evidence="2" type="ORF">AFUS01_LOCUS26149</name>
</gene>
<sequence>EPKNQQHFQEVPLINTLPEPNNQQHFQEVPLIN</sequence>
<protein>
    <submittedName>
        <fullName evidence="2">Uncharacterized protein</fullName>
    </submittedName>
</protein>
<accession>A0A8J2P4V4</accession>
<comment type="caution">
    <text evidence="2">The sequence shown here is derived from an EMBL/GenBank/DDBJ whole genome shotgun (WGS) entry which is preliminary data.</text>
</comment>
<feature type="non-terminal residue" evidence="2">
    <location>
        <position position="1"/>
    </location>
</feature>
<dbReference type="Proteomes" id="UP000708208">
    <property type="component" value="Unassembled WGS sequence"/>
</dbReference>